<feature type="transmembrane region" description="Helical" evidence="1">
    <location>
        <begin position="80"/>
        <end position="102"/>
    </location>
</feature>
<gene>
    <name evidence="2" type="ORF">BN580_01408</name>
</gene>
<reference evidence="2" key="1">
    <citation type="submission" date="2012-11" db="EMBL/GenBank/DDBJ databases">
        <title>Dependencies among metagenomic species, viruses, plasmids and units of genetic variation.</title>
        <authorList>
            <person name="Nielsen H.B."/>
            <person name="Almeida M."/>
            <person name="Juncker A.S."/>
            <person name="Rasmussen S."/>
            <person name="Li J."/>
            <person name="Sunagawa S."/>
            <person name="Plichta D."/>
            <person name="Gautier L."/>
            <person name="Le Chatelier E."/>
            <person name="Peletier E."/>
            <person name="Bonde I."/>
            <person name="Nielsen T."/>
            <person name="Manichanh C."/>
            <person name="Arumugam M."/>
            <person name="Batto J."/>
            <person name="Santos M.B.Q.D."/>
            <person name="Blom N."/>
            <person name="Borruel N."/>
            <person name="Burgdorf K.S."/>
            <person name="Boumezbeur F."/>
            <person name="Casellas F."/>
            <person name="Dore J."/>
            <person name="Guarner F."/>
            <person name="Hansen T."/>
            <person name="Hildebrand F."/>
            <person name="Kaas R.S."/>
            <person name="Kennedy S."/>
            <person name="Kristiansen K."/>
            <person name="Kultima J.R."/>
            <person name="Leonard P."/>
            <person name="Levenez F."/>
            <person name="Lund O."/>
            <person name="Moumen B."/>
            <person name="Le Paslier D."/>
            <person name="Pons N."/>
            <person name="Pedersen O."/>
            <person name="Prifti E."/>
            <person name="Qin J."/>
            <person name="Raes J."/>
            <person name="Tap J."/>
            <person name="Tims S."/>
            <person name="Ussery D.W."/>
            <person name="Yamada T."/>
            <person name="MetaHit consortium"/>
            <person name="Renault P."/>
            <person name="Sicheritz-Ponten T."/>
            <person name="Bork P."/>
            <person name="Wang J."/>
            <person name="Brunak S."/>
            <person name="Ehrlich S.D."/>
        </authorList>
    </citation>
    <scope>NUCLEOTIDE SEQUENCE [LARGE SCALE GENOMIC DNA]</scope>
</reference>
<dbReference type="Proteomes" id="UP000017938">
    <property type="component" value="Unassembled WGS sequence"/>
</dbReference>
<dbReference type="AlphaFoldDB" id="R6TL12"/>
<protein>
    <submittedName>
        <fullName evidence="2">Uncharacterized protein</fullName>
    </submittedName>
</protein>
<comment type="caution">
    <text evidence="2">The sequence shown here is derived from an EMBL/GenBank/DDBJ whole genome shotgun (WGS) entry which is preliminary data.</text>
</comment>
<proteinExistence type="predicted"/>
<accession>R6TL12</accession>
<dbReference type="EMBL" id="CBFW010000197">
    <property type="protein sequence ID" value="CDC74093.1"/>
    <property type="molecule type" value="Genomic_DNA"/>
</dbReference>
<name>R6TL12_9BACT</name>
<keyword evidence="1" id="KW-1133">Transmembrane helix</keyword>
<evidence type="ECO:0000256" key="1">
    <source>
        <dbReference type="SAM" id="Phobius"/>
    </source>
</evidence>
<keyword evidence="1" id="KW-0812">Transmembrane</keyword>
<organism evidence="2 3">
    <name type="scientific">Candidatus Colimorpha enterica</name>
    <dbReference type="NCBI Taxonomy" id="3083063"/>
    <lineage>
        <taxon>Bacteria</taxon>
        <taxon>Pseudomonadati</taxon>
        <taxon>Bacteroidota</taxon>
        <taxon>Bacteroidia</taxon>
        <taxon>Bacteroidales</taxon>
        <taxon>Candidatus Colimorpha</taxon>
    </lineage>
</organism>
<keyword evidence="1" id="KW-0472">Membrane</keyword>
<evidence type="ECO:0000313" key="3">
    <source>
        <dbReference type="Proteomes" id="UP000017938"/>
    </source>
</evidence>
<evidence type="ECO:0000313" key="2">
    <source>
        <dbReference type="EMBL" id="CDC74093.1"/>
    </source>
</evidence>
<sequence length="122" mass="13251">MNGDSGIFKTDGGYTVNGNGGSDGYDDYEKIAKAVAERLVADMEREADACGQIDVPASLDRRMEAMFALRRRKAEVRHRIFSAGAAAAVVLLVSVCCLRQSMSPGDAGWSYEIGRKSMIQIR</sequence>